<feature type="signal peptide" evidence="1">
    <location>
        <begin position="1"/>
        <end position="18"/>
    </location>
</feature>
<dbReference type="Gene3D" id="3.40.710.10">
    <property type="entry name" value="DD-peptidase/beta-lactamase superfamily"/>
    <property type="match status" value="1"/>
</dbReference>
<keyword evidence="1" id="KW-0732">Signal</keyword>
<organism evidence="3 4">
    <name type="scientific">Dyadobacter chenwenxiniae</name>
    <dbReference type="NCBI Taxonomy" id="2906456"/>
    <lineage>
        <taxon>Bacteria</taxon>
        <taxon>Pseudomonadati</taxon>
        <taxon>Bacteroidota</taxon>
        <taxon>Cytophagia</taxon>
        <taxon>Cytophagales</taxon>
        <taxon>Spirosomataceae</taxon>
        <taxon>Dyadobacter</taxon>
    </lineage>
</organism>
<dbReference type="AlphaFoldDB" id="A0A9X1PJN4"/>
<evidence type="ECO:0000259" key="2">
    <source>
        <dbReference type="Pfam" id="PF00144"/>
    </source>
</evidence>
<dbReference type="InterPro" id="IPR012338">
    <property type="entry name" value="Beta-lactam/transpept-like"/>
</dbReference>
<gene>
    <name evidence="3" type="ORF">LXM26_14235</name>
</gene>
<evidence type="ECO:0000313" key="3">
    <source>
        <dbReference type="EMBL" id="MCF0062662.1"/>
    </source>
</evidence>
<comment type="caution">
    <text evidence="3">The sequence shown here is derived from an EMBL/GenBank/DDBJ whole genome shotgun (WGS) entry which is preliminary data.</text>
</comment>
<dbReference type="InterPro" id="IPR052794">
    <property type="entry name" value="Mito_Ser_Protease_LACTB"/>
</dbReference>
<feature type="chain" id="PRO_5040998558" evidence="1">
    <location>
        <begin position="19"/>
        <end position="369"/>
    </location>
</feature>
<evidence type="ECO:0000313" key="4">
    <source>
        <dbReference type="Proteomes" id="UP001139000"/>
    </source>
</evidence>
<dbReference type="SUPFAM" id="SSF56601">
    <property type="entry name" value="beta-lactamase/transpeptidase-like"/>
    <property type="match status" value="1"/>
</dbReference>
<evidence type="ECO:0000256" key="1">
    <source>
        <dbReference type="SAM" id="SignalP"/>
    </source>
</evidence>
<dbReference type="EMBL" id="JAJTTC010000002">
    <property type="protein sequence ID" value="MCF0062662.1"/>
    <property type="molecule type" value="Genomic_DNA"/>
</dbReference>
<sequence length="369" mass="40569">MRILTFLFGLLFIFPVCAQVKTTTKPIESRAFRKAIRSAQRYVDSLRVKQDIPGISVCVGSASGILWAEGFGYADLENLQPVTIHSKFRLGSVSKSLTSFAIGRLVEDGKLDPDVPVQQYVPAFPTKKYPITPRQLATHTAGIRHYQDNDPIACPVRYPSVHDGLGIFSNDSLLFRPGTAYGYSTYGYSLLSAVIEGASHTDYLSFMKKVVFDPLDMTSTGADYSDSLVSGRVRFYEHSKTKLVNAAMVDNSYKWAGGGLLSTPSDLVKFGRGLLNHTTLRPETIAMLLKPQLLADGTNTYYGMGWRIGTDSMKKPIIHHGGSIDGGRTFLLIYPDEKLVVAFTANMSGVNINLPEAQTIAQFFLATNQ</sequence>
<dbReference type="Pfam" id="PF00144">
    <property type="entry name" value="Beta-lactamase"/>
    <property type="match status" value="1"/>
</dbReference>
<dbReference type="PANTHER" id="PTHR46520:SF1">
    <property type="entry name" value="SERINE BETA-LACTAMASE-LIKE PROTEIN LACTB, MITOCHONDRIAL"/>
    <property type="match status" value="1"/>
</dbReference>
<reference evidence="3" key="1">
    <citation type="submission" date="2021-12" db="EMBL/GenBank/DDBJ databases">
        <title>Novel species in genus Dyadobacter.</title>
        <authorList>
            <person name="Ma C."/>
        </authorList>
    </citation>
    <scope>NUCLEOTIDE SEQUENCE</scope>
    <source>
        <strain evidence="3">LJ419</strain>
    </source>
</reference>
<dbReference type="PANTHER" id="PTHR46520">
    <property type="entry name" value="SERINE BETA-LACTAMASE-LIKE PROTEIN LACTB, MITOCHONDRIAL"/>
    <property type="match status" value="1"/>
</dbReference>
<protein>
    <submittedName>
        <fullName evidence="3">Beta-lactamase family protein</fullName>
    </submittedName>
</protein>
<dbReference type="Proteomes" id="UP001139000">
    <property type="component" value="Unassembled WGS sequence"/>
</dbReference>
<name>A0A9X1PJN4_9BACT</name>
<dbReference type="GO" id="GO:0008233">
    <property type="term" value="F:peptidase activity"/>
    <property type="evidence" value="ECO:0007669"/>
    <property type="project" value="TreeGrafter"/>
</dbReference>
<dbReference type="GO" id="GO:0019216">
    <property type="term" value="P:regulation of lipid metabolic process"/>
    <property type="evidence" value="ECO:0007669"/>
    <property type="project" value="TreeGrafter"/>
</dbReference>
<proteinExistence type="predicted"/>
<dbReference type="GO" id="GO:0006508">
    <property type="term" value="P:proteolysis"/>
    <property type="evidence" value="ECO:0007669"/>
    <property type="project" value="TreeGrafter"/>
</dbReference>
<dbReference type="RefSeq" id="WP_234655755.1">
    <property type="nucleotide sequence ID" value="NZ_CP094997.1"/>
</dbReference>
<keyword evidence="4" id="KW-1185">Reference proteome</keyword>
<feature type="domain" description="Beta-lactamase-related" evidence="2">
    <location>
        <begin position="40"/>
        <end position="348"/>
    </location>
</feature>
<dbReference type="InterPro" id="IPR001466">
    <property type="entry name" value="Beta-lactam-related"/>
</dbReference>
<accession>A0A9X1PJN4</accession>